<comment type="similarity">
    <text evidence="7">Belongs to the WD repeat BOP1/ERB1 family.</text>
</comment>
<feature type="compositionally biased region" description="Basic and acidic residues" evidence="9">
    <location>
        <begin position="191"/>
        <end position="208"/>
    </location>
</feature>
<evidence type="ECO:0000256" key="9">
    <source>
        <dbReference type="SAM" id="MobiDB-lite"/>
    </source>
</evidence>
<dbReference type="Proteomes" id="UP001153954">
    <property type="component" value="Unassembled WGS sequence"/>
</dbReference>
<feature type="domain" description="BOP1 N-terminal" evidence="10">
    <location>
        <begin position="231"/>
        <end position="494"/>
    </location>
</feature>
<evidence type="ECO:0000256" key="8">
    <source>
        <dbReference type="PROSITE-ProRule" id="PRU00221"/>
    </source>
</evidence>
<protein>
    <recommendedName>
        <fullName evidence="7">Ribosome biogenesis protein BOP1 homolog</fullName>
    </recommendedName>
</protein>
<dbReference type="Gene3D" id="2.130.10.10">
    <property type="entry name" value="YVTN repeat-like/Quinoprotein amine dehydrogenase"/>
    <property type="match status" value="1"/>
</dbReference>
<keyword evidence="12" id="KW-1185">Reference proteome</keyword>
<evidence type="ECO:0000256" key="4">
    <source>
        <dbReference type="ARBA" id="ARBA00022737"/>
    </source>
</evidence>
<feature type="region of interest" description="Disordered" evidence="9">
    <location>
        <begin position="1"/>
        <end position="220"/>
    </location>
</feature>
<comment type="caution">
    <text evidence="11">The sequence shown here is derived from an EMBL/GenBank/DDBJ whole genome shotgun (WGS) entry which is preliminary data.</text>
</comment>
<dbReference type="PROSITE" id="PS00678">
    <property type="entry name" value="WD_REPEATS_1"/>
    <property type="match status" value="1"/>
</dbReference>
<evidence type="ECO:0000256" key="6">
    <source>
        <dbReference type="ARBA" id="ARBA00055102"/>
    </source>
</evidence>
<evidence type="ECO:0000313" key="11">
    <source>
        <dbReference type="EMBL" id="CAH2089967.1"/>
    </source>
</evidence>
<evidence type="ECO:0000313" key="12">
    <source>
        <dbReference type="Proteomes" id="UP001153954"/>
    </source>
</evidence>
<dbReference type="PANTHER" id="PTHR17605">
    <property type="entry name" value="RIBOSOME BIOGENESIS PROTEIN BOP1 BLOCK OF PROLIFERATION 1 PROTEIN"/>
    <property type="match status" value="1"/>
</dbReference>
<gene>
    <name evidence="11" type="ORF">EEDITHA_LOCUS5970</name>
</gene>
<comment type="function">
    <text evidence="6">Component of the PeBoW complex, which is required for maturation of 28S and 5.8S ribosomal RNAs and formation of the 60S ribosome.</text>
</comment>
<feature type="compositionally biased region" description="Acidic residues" evidence="9">
    <location>
        <begin position="67"/>
        <end position="117"/>
    </location>
</feature>
<dbReference type="Pfam" id="PF00400">
    <property type="entry name" value="WD40"/>
    <property type="match status" value="4"/>
</dbReference>
<dbReference type="InterPro" id="IPR001680">
    <property type="entry name" value="WD40_rpt"/>
</dbReference>
<dbReference type="GO" id="GO:0000463">
    <property type="term" value="P:maturation of LSU-rRNA from tricistronic rRNA transcript (SSU-rRNA, 5.8S rRNA, LSU-rRNA)"/>
    <property type="evidence" value="ECO:0007669"/>
    <property type="project" value="UniProtKB-UniRule"/>
</dbReference>
<dbReference type="InterPro" id="IPR012953">
    <property type="entry name" value="BOP1_N_dom"/>
</dbReference>
<dbReference type="GO" id="GO:0070545">
    <property type="term" value="C:PeBoW complex"/>
    <property type="evidence" value="ECO:0007669"/>
    <property type="project" value="TreeGrafter"/>
</dbReference>
<feature type="repeat" description="WD" evidence="8">
    <location>
        <begin position="501"/>
        <end position="542"/>
    </location>
</feature>
<dbReference type="Pfam" id="PF08145">
    <property type="entry name" value="BOP1NT"/>
    <property type="match status" value="1"/>
</dbReference>
<keyword evidence="2 7" id="KW-0698">rRNA processing</keyword>
<evidence type="ECO:0000256" key="5">
    <source>
        <dbReference type="ARBA" id="ARBA00023242"/>
    </source>
</evidence>
<reference evidence="11" key="1">
    <citation type="submission" date="2022-03" db="EMBL/GenBank/DDBJ databases">
        <authorList>
            <person name="Tunstrom K."/>
        </authorList>
    </citation>
    <scope>NUCLEOTIDE SEQUENCE</scope>
</reference>
<dbReference type="InterPro" id="IPR028598">
    <property type="entry name" value="BOP1/Erb1"/>
</dbReference>
<evidence type="ECO:0000256" key="1">
    <source>
        <dbReference type="ARBA" id="ARBA00022517"/>
    </source>
</evidence>
<comment type="function">
    <text evidence="7">Required for maturation of ribosomal RNAs and formation of the large ribosomal subunit.</text>
</comment>
<feature type="compositionally biased region" description="Basic and acidic residues" evidence="9">
    <location>
        <begin position="14"/>
        <end position="28"/>
    </location>
</feature>
<sequence length="845" mass="95226">MPPFKAGLKRKVRSEKTAENVVEDKDSNSDNDGEDLLKGDLDKESDATDSEHEDIDAGSDGERDEVLFDDSVDSVLEDEEPGDDSLEESSDLTDSEGDESDGSEEGDESQSESEAEQSADSGAETGTAPSAAGSSDESNKKEKREIQKKESIKNKTPKETEKQQTNKKQNSKNTKQKEKIKMNSVDVLASKIEETKVSTEPVQQKDEYESGDTSDEEDRVNTAGDVPMWWYNEYPHVGYDLDGRRLIRPPQRDHIDEFLKKCEDPEFWRTVRDPATGQDIVLSKEDLQLLERLRSSRVPSAEHDEYEPWVEWFSREVLATPLRAFPEHKRSFLPSRSEQRQVARIVHALKMGWTKTRRELAAERRKKKERNFYNLWGSAPGAARPGPRALPAPRRALPSHAESYNPPPEYLLDRKEMKEWEKLSETPWKRKYTFLPTRHASLREVPAYPRFVRERFLRCLDLYLAPRAIKMRLTINAEDLVPKLPSPRDLQPFPTGEVLRMRGHDALVRSADFDPSGQYIVSGSDDGTVKVWETQTGRCLRTAALGAAVARVAWTPAAGLSLVAAALGRRLLLLNPGADVGAHRVAAATDALLAEPPPQHDVLMDERTSSCVQWETVDAEQWARGVRISIAHFKPVTHVSWHARGDYVAVTLAEGAARAVVVHQLSRRRSQLPFRRAKGLVQCAVFHPHRPLIFVATQRVVRVYDLVKQELVRKLQAGAQWISAMAVHPAGDNLLVASYDRKLVWFDLELSARPYQTLRLHGGAVRAVAFHRRYPLFASAGDDRYLLVAHGMVYNDLLQNPLLVPLKQLAGPEPRGELCVLDVRWHPAQPWLLAAAADHTLRLYA</sequence>
<accession>A0AAU9TUP7</accession>
<dbReference type="GO" id="GO:0043021">
    <property type="term" value="F:ribonucleoprotein complex binding"/>
    <property type="evidence" value="ECO:0007669"/>
    <property type="project" value="UniProtKB-UniRule"/>
</dbReference>
<dbReference type="GO" id="GO:0000466">
    <property type="term" value="P:maturation of 5.8S rRNA from tricistronic rRNA transcript (SSU-rRNA, 5.8S rRNA, LSU-rRNA)"/>
    <property type="evidence" value="ECO:0007669"/>
    <property type="project" value="UniProtKB-UniRule"/>
</dbReference>
<evidence type="ECO:0000256" key="7">
    <source>
        <dbReference type="HAMAP-Rule" id="MF_03027"/>
    </source>
</evidence>
<evidence type="ECO:0000256" key="3">
    <source>
        <dbReference type="ARBA" id="ARBA00022574"/>
    </source>
</evidence>
<dbReference type="InterPro" id="IPR036322">
    <property type="entry name" value="WD40_repeat_dom_sf"/>
</dbReference>
<dbReference type="SMART" id="SM01035">
    <property type="entry name" value="BOP1NT"/>
    <property type="match status" value="1"/>
</dbReference>
<feature type="compositionally biased region" description="Basic and acidic residues" evidence="9">
    <location>
        <begin position="35"/>
        <end position="50"/>
    </location>
</feature>
<dbReference type="GO" id="GO:0030687">
    <property type="term" value="C:preribosome, large subunit precursor"/>
    <property type="evidence" value="ECO:0007669"/>
    <property type="project" value="UniProtKB-UniRule"/>
</dbReference>
<dbReference type="InterPro" id="IPR019775">
    <property type="entry name" value="WD40_repeat_CS"/>
</dbReference>
<dbReference type="HAMAP" id="MF_03027">
    <property type="entry name" value="BOP1"/>
    <property type="match status" value="1"/>
</dbReference>
<dbReference type="PROSITE" id="PS50294">
    <property type="entry name" value="WD_REPEATS_REGION"/>
    <property type="match status" value="1"/>
</dbReference>
<feature type="compositionally biased region" description="Acidic residues" evidence="9">
    <location>
        <begin position="209"/>
        <end position="218"/>
    </location>
</feature>
<dbReference type="AlphaFoldDB" id="A0AAU9TUP7"/>
<dbReference type="FunFam" id="2.130.10.10:FF:000061">
    <property type="entry name" value="Ribosome biogenesis protein BOP1 homolog"/>
    <property type="match status" value="1"/>
</dbReference>
<dbReference type="PROSITE" id="PS50082">
    <property type="entry name" value="WD_REPEATS_2"/>
    <property type="match status" value="1"/>
</dbReference>
<name>A0AAU9TUP7_EUPED</name>
<keyword evidence="4" id="KW-0677">Repeat</keyword>
<dbReference type="SUPFAM" id="SSF50978">
    <property type="entry name" value="WD40 repeat-like"/>
    <property type="match status" value="1"/>
</dbReference>
<evidence type="ECO:0000259" key="10">
    <source>
        <dbReference type="SMART" id="SM01035"/>
    </source>
</evidence>
<dbReference type="SMART" id="SM00320">
    <property type="entry name" value="WD40"/>
    <property type="match status" value="6"/>
</dbReference>
<dbReference type="InterPro" id="IPR015943">
    <property type="entry name" value="WD40/YVTN_repeat-like_dom_sf"/>
</dbReference>
<keyword evidence="5 7" id="KW-0539">Nucleus</keyword>
<keyword evidence="1 7" id="KW-0690">Ribosome biogenesis</keyword>
<feature type="compositionally biased region" description="Basic and acidic residues" evidence="9">
    <location>
        <begin position="137"/>
        <end position="164"/>
    </location>
</feature>
<organism evidence="11 12">
    <name type="scientific">Euphydryas editha</name>
    <name type="common">Edith's checkerspot</name>
    <dbReference type="NCBI Taxonomy" id="104508"/>
    <lineage>
        <taxon>Eukaryota</taxon>
        <taxon>Metazoa</taxon>
        <taxon>Ecdysozoa</taxon>
        <taxon>Arthropoda</taxon>
        <taxon>Hexapoda</taxon>
        <taxon>Insecta</taxon>
        <taxon>Pterygota</taxon>
        <taxon>Neoptera</taxon>
        <taxon>Endopterygota</taxon>
        <taxon>Lepidoptera</taxon>
        <taxon>Glossata</taxon>
        <taxon>Ditrysia</taxon>
        <taxon>Papilionoidea</taxon>
        <taxon>Nymphalidae</taxon>
        <taxon>Nymphalinae</taxon>
        <taxon>Euphydryas</taxon>
    </lineage>
</organism>
<dbReference type="EMBL" id="CAKOGL010000009">
    <property type="protein sequence ID" value="CAH2089967.1"/>
    <property type="molecule type" value="Genomic_DNA"/>
</dbReference>
<dbReference type="PANTHER" id="PTHR17605:SF0">
    <property type="entry name" value="RIBOSOME BIOGENESIS PROTEIN BOP1"/>
    <property type="match status" value="1"/>
</dbReference>
<dbReference type="GO" id="GO:0005654">
    <property type="term" value="C:nucleoplasm"/>
    <property type="evidence" value="ECO:0007669"/>
    <property type="project" value="UniProtKB-SubCell"/>
</dbReference>
<evidence type="ECO:0000256" key="2">
    <source>
        <dbReference type="ARBA" id="ARBA00022552"/>
    </source>
</evidence>
<proteinExistence type="inferred from homology"/>
<keyword evidence="3 8" id="KW-0853">WD repeat</keyword>
<comment type="subcellular location">
    <subcellularLocation>
        <location evidence="7">Nucleus</location>
        <location evidence="7">Nucleolus</location>
    </subcellularLocation>
    <subcellularLocation>
        <location evidence="7">Nucleus</location>
        <location evidence="7">Nucleoplasm</location>
    </subcellularLocation>
</comment>